<comment type="function">
    <text evidence="10">Part of the ABC transporter FtsEX involved in asymmetric cellular division facilitating the initiation of sporulation.</text>
</comment>
<evidence type="ECO:0000256" key="2">
    <source>
        <dbReference type="ARBA" id="ARBA00007379"/>
    </source>
</evidence>
<evidence type="ECO:0000256" key="5">
    <source>
        <dbReference type="ARBA" id="ARBA00022618"/>
    </source>
</evidence>
<keyword evidence="5 10" id="KW-0132">Cell division</keyword>
<feature type="transmembrane region" description="Helical" evidence="11">
    <location>
        <begin position="174"/>
        <end position="192"/>
    </location>
</feature>
<evidence type="ECO:0000256" key="3">
    <source>
        <dbReference type="ARBA" id="ARBA00021907"/>
    </source>
</evidence>
<dbReference type="Proteomes" id="UP000191154">
    <property type="component" value="Unassembled WGS sequence"/>
</dbReference>
<accession>A0A1S8NK50</accession>
<keyword evidence="4 10" id="KW-1003">Cell membrane</keyword>
<dbReference type="Gene3D" id="3.30.70.3040">
    <property type="match status" value="1"/>
</dbReference>
<comment type="similarity">
    <text evidence="2 10">Belongs to the ABC-4 integral membrane protein family. FtsX subfamily.</text>
</comment>
<evidence type="ECO:0000256" key="6">
    <source>
        <dbReference type="ARBA" id="ARBA00022692"/>
    </source>
</evidence>
<evidence type="ECO:0000256" key="11">
    <source>
        <dbReference type="SAM" id="Phobius"/>
    </source>
</evidence>
<dbReference type="AlphaFoldDB" id="A0A1S8NK50"/>
<evidence type="ECO:0000256" key="7">
    <source>
        <dbReference type="ARBA" id="ARBA00022989"/>
    </source>
</evidence>
<proteinExistence type="inferred from homology"/>
<feature type="transmembrane region" description="Helical" evidence="11">
    <location>
        <begin position="219"/>
        <end position="244"/>
    </location>
</feature>
<evidence type="ECO:0000313" key="15">
    <source>
        <dbReference type="Proteomes" id="UP000191154"/>
    </source>
</evidence>
<dbReference type="InterPro" id="IPR003838">
    <property type="entry name" value="ABC3_permease_C"/>
</dbReference>
<dbReference type="Pfam" id="PF02687">
    <property type="entry name" value="FtsX"/>
    <property type="match status" value="1"/>
</dbReference>
<evidence type="ECO:0000256" key="1">
    <source>
        <dbReference type="ARBA" id="ARBA00004651"/>
    </source>
</evidence>
<evidence type="ECO:0000259" key="13">
    <source>
        <dbReference type="Pfam" id="PF18075"/>
    </source>
</evidence>
<evidence type="ECO:0000313" key="14">
    <source>
        <dbReference type="EMBL" id="OOM16621.1"/>
    </source>
</evidence>
<reference evidence="14 15" key="1">
    <citation type="submission" date="2016-05" db="EMBL/GenBank/DDBJ databases">
        <title>Microbial solvent formation.</title>
        <authorList>
            <person name="Poehlein A."/>
            <person name="Montoya Solano J.D."/>
            <person name="Flitsch S."/>
            <person name="Krabben P."/>
            <person name="Duerre P."/>
            <person name="Daniel R."/>
        </authorList>
    </citation>
    <scope>NUCLEOTIDE SEQUENCE [LARGE SCALE GENOMIC DNA]</scope>
    <source>
        <strain evidence="14 15">L1-8</strain>
    </source>
</reference>
<evidence type="ECO:0000256" key="4">
    <source>
        <dbReference type="ARBA" id="ARBA00022475"/>
    </source>
</evidence>
<comment type="subcellular location">
    <subcellularLocation>
        <location evidence="1">Cell membrane</location>
        <topology evidence="1">Multi-pass membrane protein</topology>
    </subcellularLocation>
</comment>
<dbReference type="Pfam" id="PF18075">
    <property type="entry name" value="FtsX_ECD"/>
    <property type="match status" value="1"/>
</dbReference>
<evidence type="ECO:0000256" key="8">
    <source>
        <dbReference type="ARBA" id="ARBA00023136"/>
    </source>
</evidence>
<dbReference type="PANTHER" id="PTHR47755">
    <property type="entry name" value="CELL DIVISION PROTEIN FTSX"/>
    <property type="match status" value="1"/>
</dbReference>
<dbReference type="GO" id="GO:0005886">
    <property type="term" value="C:plasma membrane"/>
    <property type="evidence" value="ECO:0007669"/>
    <property type="project" value="UniProtKB-SubCell"/>
</dbReference>
<feature type="transmembrane region" description="Helical" evidence="11">
    <location>
        <begin position="25"/>
        <end position="46"/>
    </location>
</feature>
<dbReference type="PIRSF" id="PIRSF003097">
    <property type="entry name" value="FtsX"/>
    <property type="match status" value="1"/>
</dbReference>
<name>A0A1S8NK50_CLOSA</name>
<evidence type="ECO:0000256" key="10">
    <source>
        <dbReference type="PIRNR" id="PIRNR003097"/>
    </source>
</evidence>
<protein>
    <recommendedName>
        <fullName evidence="3 10">Cell division protein FtsX</fullName>
    </recommendedName>
</protein>
<keyword evidence="8 10" id="KW-0472">Membrane</keyword>
<feature type="domain" description="ABC3 transporter permease C-terminal" evidence="12">
    <location>
        <begin position="179"/>
        <end position="295"/>
    </location>
</feature>
<dbReference type="InterPro" id="IPR004513">
    <property type="entry name" value="FtsX"/>
</dbReference>
<dbReference type="InterPro" id="IPR040690">
    <property type="entry name" value="FtsX_ECD"/>
</dbReference>
<dbReference type="STRING" id="169679.CSACC_42790"/>
<dbReference type="GO" id="GO:0051301">
    <property type="term" value="P:cell division"/>
    <property type="evidence" value="ECO:0007669"/>
    <property type="project" value="UniProtKB-KW"/>
</dbReference>
<dbReference type="InterPro" id="IPR058204">
    <property type="entry name" value="FtsX_firmicutes-type"/>
</dbReference>
<evidence type="ECO:0000259" key="12">
    <source>
        <dbReference type="Pfam" id="PF02687"/>
    </source>
</evidence>
<sequence>MKMKINTISYYFKDAFTSLKRNKTISIASIITVLITFFVLGIFMLVANNINKGIDTVQNKVELKIFLKDDIKLIDQREIEIKLRDIDGVKDVVYQSKEDEYKNFQNTTNGNDGLLQGYTLQNNPFSASFTVKLNSPEYASTVTEQIKDLQGIETIGDQQDIVDKVVSIVKGVKFVGFGLFVILVGVSIFLIMNTTKLTVYSRRREVGIMKFVGATDWFIRWPFVIEGMVIGLVGSILSCILLFFTYKWLFSWIASHMVFVTLVSTSYVLTSLLWQFIIGGVIVGGIASVIALRKFLDV</sequence>
<keyword evidence="6 11" id="KW-0812">Transmembrane</keyword>
<evidence type="ECO:0000256" key="9">
    <source>
        <dbReference type="ARBA" id="ARBA00023306"/>
    </source>
</evidence>
<comment type="caution">
    <text evidence="14">The sequence shown here is derived from an EMBL/GenBank/DDBJ whole genome shotgun (WGS) entry which is preliminary data.</text>
</comment>
<feature type="transmembrane region" description="Helical" evidence="11">
    <location>
        <begin position="249"/>
        <end position="267"/>
    </location>
</feature>
<dbReference type="EMBL" id="LZYZ01000001">
    <property type="protein sequence ID" value="OOM16621.1"/>
    <property type="molecule type" value="Genomic_DNA"/>
</dbReference>
<keyword evidence="9 10" id="KW-0131">Cell cycle</keyword>
<feature type="transmembrane region" description="Helical" evidence="11">
    <location>
        <begin position="273"/>
        <end position="292"/>
    </location>
</feature>
<feature type="domain" description="FtsX extracellular" evidence="13">
    <location>
        <begin position="61"/>
        <end position="155"/>
    </location>
</feature>
<gene>
    <name evidence="14" type="primary">ftsX_1</name>
    <name evidence="14" type="ORF">CLOSAC_08920</name>
</gene>
<dbReference type="NCBIfam" id="NF038347">
    <property type="entry name" value="FtsX_Gpos"/>
    <property type="match status" value="1"/>
</dbReference>
<organism evidence="14 15">
    <name type="scientific">Clostridium saccharobutylicum</name>
    <dbReference type="NCBI Taxonomy" id="169679"/>
    <lineage>
        <taxon>Bacteria</taxon>
        <taxon>Bacillati</taxon>
        <taxon>Bacillota</taxon>
        <taxon>Clostridia</taxon>
        <taxon>Eubacteriales</taxon>
        <taxon>Clostridiaceae</taxon>
        <taxon>Clostridium</taxon>
    </lineage>
</organism>
<dbReference type="PANTHER" id="PTHR47755:SF1">
    <property type="entry name" value="CELL DIVISION PROTEIN FTSX"/>
    <property type="match status" value="1"/>
</dbReference>
<keyword evidence="7 11" id="KW-1133">Transmembrane helix</keyword>